<feature type="region of interest" description="Disordered" evidence="3">
    <location>
        <begin position="2100"/>
        <end position="2119"/>
    </location>
</feature>
<name>A0A8H6Q8Y5_9EURO</name>
<dbReference type="EMBL" id="JACBAE010001259">
    <property type="protein sequence ID" value="KAF7168701.1"/>
    <property type="molecule type" value="Genomic_DNA"/>
</dbReference>
<feature type="compositionally biased region" description="Polar residues" evidence="3">
    <location>
        <begin position="1"/>
        <end position="11"/>
    </location>
</feature>
<feature type="compositionally biased region" description="Low complexity" evidence="3">
    <location>
        <begin position="813"/>
        <end position="841"/>
    </location>
</feature>
<feature type="region of interest" description="Disordered" evidence="3">
    <location>
        <begin position="1830"/>
        <end position="1874"/>
    </location>
</feature>
<feature type="compositionally biased region" description="Basic and acidic residues" evidence="3">
    <location>
        <begin position="684"/>
        <end position="693"/>
    </location>
</feature>
<dbReference type="SUPFAM" id="SSF53383">
    <property type="entry name" value="PLP-dependent transferases"/>
    <property type="match status" value="1"/>
</dbReference>
<keyword evidence="2" id="KW-0175">Coiled coil</keyword>
<protein>
    <recommendedName>
        <fullName evidence="4">Roadblock/LAMTOR2 domain-containing protein</fullName>
    </recommendedName>
</protein>
<dbReference type="Gene3D" id="3.30.450.30">
    <property type="entry name" value="Dynein light chain 2a, cytoplasmic"/>
    <property type="match status" value="1"/>
</dbReference>
<dbReference type="PANTHER" id="PTHR43586">
    <property type="entry name" value="CYSTEINE DESULFURASE"/>
    <property type="match status" value="1"/>
</dbReference>
<feature type="compositionally biased region" description="Polar residues" evidence="3">
    <location>
        <begin position="1849"/>
        <end position="1874"/>
    </location>
</feature>
<dbReference type="OrthoDB" id="286814at2759"/>
<feature type="region of interest" description="Disordered" evidence="3">
    <location>
        <begin position="919"/>
        <end position="976"/>
    </location>
</feature>
<dbReference type="InterPro" id="IPR015421">
    <property type="entry name" value="PyrdxlP-dep_Trfase_major"/>
</dbReference>
<feature type="compositionally biased region" description="Pro residues" evidence="3">
    <location>
        <begin position="419"/>
        <end position="433"/>
    </location>
</feature>
<dbReference type="InterPro" id="IPR015422">
    <property type="entry name" value="PyrdxlP-dep_Trfase_small"/>
</dbReference>
<dbReference type="CDD" id="cd20557">
    <property type="entry name" value="CYCLIN_ScPCL1-like"/>
    <property type="match status" value="1"/>
</dbReference>
<feature type="region of interest" description="Disordered" evidence="3">
    <location>
        <begin position="807"/>
        <end position="882"/>
    </location>
</feature>
<comment type="similarity">
    <text evidence="1">Belongs to the GAMAD family.</text>
</comment>
<evidence type="ECO:0000256" key="1">
    <source>
        <dbReference type="ARBA" id="ARBA00007191"/>
    </source>
</evidence>
<feature type="compositionally biased region" description="Basic and acidic residues" evidence="3">
    <location>
        <begin position="1025"/>
        <end position="1035"/>
    </location>
</feature>
<organism evidence="5 6">
    <name type="scientific">Aspergillus felis</name>
    <dbReference type="NCBI Taxonomy" id="1287682"/>
    <lineage>
        <taxon>Eukaryota</taxon>
        <taxon>Fungi</taxon>
        <taxon>Dikarya</taxon>
        <taxon>Ascomycota</taxon>
        <taxon>Pezizomycotina</taxon>
        <taxon>Eurotiomycetes</taxon>
        <taxon>Eurotiomycetidae</taxon>
        <taxon>Eurotiales</taxon>
        <taxon>Aspergillaceae</taxon>
        <taxon>Aspergillus</taxon>
        <taxon>Aspergillus subgen. Fumigati</taxon>
    </lineage>
</organism>
<dbReference type="Gene3D" id="3.40.640.10">
    <property type="entry name" value="Type I PLP-dependent aspartate aminotransferase-like (Major domain)"/>
    <property type="match status" value="1"/>
</dbReference>
<comment type="caution">
    <text evidence="5">The sequence shown here is derived from an EMBL/GenBank/DDBJ whole genome shotgun (WGS) entry which is preliminary data.</text>
</comment>
<dbReference type="InterPro" id="IPR013922">
    <property type="entry name" value="Cyclin_PHO80-like"/>
</dbReference>
<evidence type="ECO:0000256" key="2">
    <source>
        <dbReference type="SAM" id="Coils"/>
    </source>
</evidence>
<feature type="compositionally biased region" description="Polar residues" evidence="3">
    <location>
        <begin position="264"/>
        <end position="276"/>
    </location>
</feature>
<sequence length="2205" mass="238723">MSTLPSQTQYLTAAENDRPRQGPEVQMTNEDITELDRFLQSPSTAPASQVTGARELLKAGQRRLRQLAQLQWKPMDPKAKAEETSRHLLVLQQEGFLSLSASAAKKSLDSAMSGSRSASNFSFRSSSQRDVEKIGQPWLENPLEVSDTQHLKGPEPSPLDLGNLTSIVEAAVSFPLHFDDAHPPPYQPPANTTSDGQIEGQDSHHLHGAASQLKPKERRMEDQGGPTPVNTGQVPTNDKGHISPTLIPGNGVACDEQKDGISQALDSVENQNNSAQLPKPPTSGAKAVPRDPPNPVIQSLKLFPDTMPPRVSSKGAWRIPNNRMAGKDAPIIANSSDRQPTAPVTLKKKTDNLKNSAKAPSECQGEPQKSYHSGKVSTTRRGKPCSEPAMSPIHLESPQLNNTRRPASLPTGTIDSFPLPAPLRPLPSLPERPPALNTVRHHSTPVSKAATRMNRNHSDAFPTTTSKNRLDAENSHSNTQSALPQLRSVEEDTTASQQGNTVKETPHNQPKSFGKPEHNRAETVRSLKFRDMTASRISLDAPETPREARKGDGINPPASRKSSGAGHELRTGDENGPRENTTIRKEATPSAPLSPPLSPPPAPPLVQSAEQLPFSRRYGSSPRDTMAASTERRGLSLPASNRSPTLHRNNRTRSTDVLHDLVGREQNTSNRPGSPFPSSDDECMDKGTSKYELRQGSSRCRRTKVASRKSSDIRLNRQRGPKKSGIPDHAEPLTPRKQRSRISEKTSSPSLDSSCPYHSHDPRDRRDKAARALNSLEGRIEQLERQNRILQAALFAALDVGVKRHTEALPGGSTTSLSASANSSSAERSSPSSTDRSSNLRGRAVVNGRRSRMKKSLRRPESWIDSPGSSLRSDYQSDDSTTQIPQHVTALLSHLTSRPGVQSTFILSRKDGSIIQSTGLVASTPPRNSTTSATQTPPATDDANSTTTPPAESLDPSSPAGASTAPAPTAQKQYQPSQAEALAARIFAFVSSASELGMTLSCPRAEDRDIYQTGLNGSAGVGDGAARDDARTEGVDREEDDEVKLLRLRTKKHEIVVVPDRKYLLCVVHDAAHASGVSAAAGVHLSSAEMASEFDITRVRTRFPALNAEQVLLDNAGGSQVLDTVIDSITSYLSTTNVQLGATYGISRAATVAVSKGYEAAAEFINASPNEICLGISTTQLLHNLSTALKFQPGDELVLSKLNHEANIAAWVRIAGRLDLEVKWWSASDPRNPVCNLDELSQLLSEKTRLVACPHASNITGTITKVKEIAKLVRQYPRALLCVDGVALAPHRQVDVKDLDVDIYAFSWYKVYGPHIAQLYVSSRIHDQIDSLGHFFKGTDTLDLKLNLASASYEATQSIPAVLEYLGPNPAATWDKIAAYEEKLQAILLDYLRSEDQITICGEPSASKELRVPVISFTVQGIKSQKVIEEVERRTQFCFRNGHMYSHRLLNDIVGLEDVEDGVVRISMLHYNTEEEITLLVESLKEIISTLWWVGCTVLTIPNMTGMDVLGLRDSNPSIQYKAPYAHPYASSISSSASSSSSSVFSLDCVSNQSSISSTSTNPVDVIWENEGEYQVAGRILTSATSSRGGVRGVLPKATDAAVAPELRRHPRRTNSCMAQSSGVSGARPPPCLLRQSDRKVNFVDNLVDTASQIVEIIWPLSAVASRSDSATGCKGVLPLRTFIQETLRRSRTSYSTLQVALYYLIKIKEHVPRYDSEQEQPRSKPVCRAMQCGRRMFLAALILASKYLQDRNYSARAWSKISGLNTAEINQNELMFLEAIGWRLHVTEATFQRWTDIVLKYTPAAGGPFTLEGQCWRTVIPKLTPELDTVDVEPSTSSSMVGFESGLVSDSPSPCSPSTGEHPSPPSIYNQGSAYQRYSPMSTGASSLPSMPRPPMLPTPQLTPQTVIATTPAASASAFCGRRASICAAMSQVQNVCMARSTLDQRPSLAFCQKANTFDGYPTVVRRSSLARSTSSASSPDSMISDVSTLSSSSFSSCSSGSAMVSSILGTSASGKPRLAVKATLRCTSNSLKEGRKALAIASPIDEGPLGDLYSSPETYLGAVGQVPDLSNISLGTPVDREAAQSLCELSGAISRPAQPFEQGTTAQRQCRKRGRTGSEDLLWQNHVRHLMDLNARNESKASDRSMGDTLSDPKHPQSLSAAQLSLLAVSAPLSGPAGMKRACCGSEARKIALNPRVRSEYLG</sequence>
<feature type="compositionally biased region" description="Polar residues" evidence="3">
    <location>
        <begin position="398"/>
        <end position="414"/>
    </location>
</feature>
<feature type="region of interest" description="Disordered" evidence="3">
    <location>
        <begin position="110"/>
        <end position="134"/>
    </location>
</feature>
<gene>
    <name evidence="5" type="ORF">CNMCM5623_001621</name>
</gene>
<feature type="coiled-coil region" evidence="2">
    <location>
        <begin position="766"/>
        <end position="793"/>
    </location>
</feature>
<dbReference type="Pfam" id="PF00266">
    <property type="entry name" value="Aminotran_5"/>
    <property type="match status" value="1"/>
</dbReference>
<dbReference type="PANTHER" id="PTHR43586:SF21">
    <property type="entry name" value="PYRIDOXAL PHOSPHATE (PLP)-DEPENDENT ASPARTATE AMINOTRANSFERASE SUPERFAMILY"/>
    <property type="match status" value="1"/>
</dbReference>
<evidence type="ECO:0000313" key="5">
    <source>
        <dbReference type="EMBL" id="KAF7168701.1"/>
    </source>
</evidence>
<dbReference type="Proteomes" id="UP000654922">
    <property type="component" value="Unassembled WGS sequence"/>
</dbReference>
<feature type="compositionally biased region" description="Polar residues" evidence="3">
    <location>
        <begin position="867"/>
        <end position="882"/>
    </location>
</feature>
<feature type="compositionally biased region" description="Basic and acidic residues" evidence="3">
    <location>
        <begin position="567"/>
        <end position="587"/>
    </location>
</feature>
<feature type="domain" description="Roadblock/LAMTOR2" evidence="4">
    <location>
        <begin position="888"/>
        <end position="1069"/>
    </location>
</feature>
<feature type="compositionally biased region" description="Pro residues" evidence="3">
    <location>
        <begin position="592"/>
        <end position="604"/>
    </location>
</feature>
<accession>A0A8H6Q8Y5</accession>
<feature type="region of interest" description="Disordered" evidence="3">
    <location>
        <begin position="1"/>
        <end position="25"/>
    </location>
</feature>
<dbReference type="InterPro" id="IPR000192">
    <property type="entry name" value="Aminotrans_V_dom"/>
</dbReference>
<dbReference type="Pfam" id="PF08613">
    <property type="entry name" value="Cyclin"/>
    <property type="match status" value="1"/>
</dbReference>
<dbReference type="InterPro" id="IPR015424">
    <property type="entry name" value="PyrdxlP-dep_Trfase"/>
</dbReference>
<dbReference type="GO" id="GO:0019901">
    <property type="term" value="F:protein kinase binding"/>
    <property type="evidence" value="ECO:0007669"/>
    <property type="project" value="InterPro"/>
</dbReference>
<dbReference type="Gene3D" id="1.10.472.10">
    <property type="entry name" value="Cyclin-like"/>
    <property type="match status" value="1"/>
</dbReference>
<evidence type="ECO:0000313" key="6">
    <source>
        <dbReference type="Proteomes" id="UP000654922"/>
    </source>
</evidence>
<feature type="compositionally biased region" description="Low complexity" evidence="3">
    <location>
        <begin position="110"/>
        <end position="126"/>
    </location>
</feature>
<proteinExistence type="inferred from homology"/>
<feature type="region of interest" description="Disordered" evidence="3">
    <location>
        <begin position="2136"/>
        <end position="2158"/>
    </location>
</feature>
<feature type="compositionally biased region" description="Polar residues" evidence="3">
    <location>
        <begin position="638"/>
        <end position="647"/>
    </location>
</feature>
<evidence type="ECO:0000256" key="3">
    <source>
        <dbReference type="SAM" id="MobiDB-lite"/>
    </source>
</evidence>
<feature type="compositionally biased region" description="Low complexity" evidence="3">
    <location>
        <begin position="956"/>
        <end position="970"/>
    </location>
</feature>
<feature type="region of interest" description="Disordered" evidence="3">
    <location>
        <begin position="175"/>
        <end position="765"/>
    </location>
</feature>
<feature type="compositionally biased region" description="Basic and acidic residues" evidence="3">
    <location>
        <begin position="514"/>
        <end position="533"/>
    </location>
</feature>
<feature type="compositionally biased region" description="Polar residues" evidence="3">
    <location>
        <begin position="919"/>
        <end position="928"/>
    </location>
</feature>
<dbReference type="Gene3D" id="3.90.1150.10">
    <property type="entry name" value="Aspartate Aminotransferase, domain 1"/>
    <property type="match status" value="1"/>
</dbReference>
<feature type="compositionally biased region" description="Low complexity" evidence="3">
    <location>
        <begin position="929"/>
        <end position="942"/>
    </location>
</feature>
<feature type="compositionally biased region" description="Basic and acidic residues" evidence="3">
    <location>
        <begin position="543"/>
        <end position="552"/>
    </location>
</feature>
<feature type="compositionally biased region" description="Basic and acidic residues" evidence="3">
    <location>
        <begin position="653"/>
        <end position="663"/>
    </location>
</feature>
<evidence type="ECO:0000259" key="4">
    <source>
        <dbReference type="SMART" id="SM00960"/>
    </source>
</evidence>
<reference evidence="5" key="1">
    <citation type="submission" date="2020-06" db="EMBL/GenBank/DDBJ databases">
        <title>Draft genome sequences of strains closely related to Aspergillus parafelis and Aspergillus hiratsukae.</title>
        <authorList>
            <person name="Dos Santos R.A.C."/>
            <person name="Rivero-Menendez O."/>
            <person name="Steenwyk J.L."/>
            <person name="Mead M.E."/>
            <person name="Goldman G.H."/>
            <person name="Alastruey-Izquierdo A."/>
            <person name="Rokas A."/>
        </authorList>
    </citation>
    <scope>NUCLEOTIDE SEQUENCE</scope>
    <source>
        <strain evidence="5">CNM-CM5623</strain>
    </source>
</reference>
<feature type="compositionally biased region" description="Basic and acidic residues" evidence="3">
    <location>
        <begin position="2136"/>
        <end position="2157"/>
    </location>
</feature>
<dbReference type="InterPro" id="IPR004942">
    <property type="entry name" value="Roadblock/LAMTOR2_dom"/>
</dbReference>
<feature type="region of interest" description="Disordered" evidence="3">
    <location>
        <begin position="1015"/>
        <end position="1035"/>
    </location>
</feature>
<dbReference type="SUPFAM" id="SSF103196">
    <property type="entry name" value="Roadblock/LC7 domain"/>
    <property type="match status" value="1"/>
</dbReference>
<feature type="compositionally biased region" description="Polar residues" evidence="3">
    <location>
        <begin position="494"/>
        <end position="511"/>
    </location>
</feature>
<dbReference type="SMART" id="SM00960">
    <property type="entry name" value="Robl_LC7"/>
    <property type="match status" value="1"/>
</dbReference>